<feature type="region of interest" description="Disordered" evidence="1">
    <location>
        <begin position="423"/>
        <end position="456"/>
    </location>
</feature>
<feature type="transmembrane region" description="Helical" evidence="2">
    <location>
        <begin position="199"/>
        <end position="232"/>
    </location>
</feature>
<organism evidence="3 4">
    <name type="scientific">Chironomus riparius</name>
    <dbReference type="NCBI Taxonomy" id="315576"/>
    <lineage>
        <taxon>Eukaryota</taxon>
        <taxon>Metazoa</taxon>
        <taxon>Ecdysozoa</taxon>
        <taxon>Arthropoda</taxon>
        <taxon>Hexapoda</taxon>
        <taxon>Insecta</taxon>
        <taxon>Pterygota</taxon>
        <taxon>Neoptera</taxon>
        <taxon>Endopterygota</taxon>
        <taxon>Diptera</taxon>
        <taxon>Nematocera</taxon>
        <taxon>Chironomoidea</taxon>
        <taxon>Chironomidae</taxon>
        <taxon>Chironominae</taxon>
        <taxon>Chironomus</taxon>
    </lineage>
</organism>
<dbReference type="InterPro" id="IPR029201">
    <property type="entry name" value="Jiraiya"/>
</dbReference>
<evidence type="ECO:0000256" key="2">
    <source>
        <dbReference type="SAM" id="Phobius"/>
    </source>
</evidence>
<evidence type="ECO:0000313" key="4">
    <source>
        <dbReference type="Proteomes" id="UP001153620"/>
    </source>
</evidence>
<dbReference type="Pfam" id="PF15038">
    <property type="entry name" value="Jiraiya"/>
    <property type="match status" value="1"/>
</dbReference>
<evidence type="ECO:0000313" key="3">
    <source>
        <dbReference type="EMBL" id="CAG9802927.1"/>
    </source>
</evidence>
<feature type="transmembrane region" description="Helical" evidence="2">
    <location>
        <begin position="156"/>
        <end position="179"/>
    </location>
</feature>
<keyword evidence="4" id="KW-1185">Reference proteome</keyword>
<dbReference type="OrthoDB" id="10056560at2759"/>
<reference evidence="3" key="1">
    <citation type="submission" date="2022-01" db="EMBL/GenBank/DDBJ databases">
        <authorList>
            <person name="King R."/>
        </authorList>
    </citation>
    <scope>NUCLEOTIDE SEQUENCE</scope>
</reference>
<feature type="compositionally biased region" description="Low complexity" evidence="1">
    <location>
        <begin position="9"/>
        <end position="31"/>
    </location>
</feature>
<dbReference type="Proteomes" id="UP001153620">
    <property type="component" value="Chromosome 2"/>
</dbReference>
<evidence type="ECO:0000256" key="1">
    <source>
        <dbReference type="SAM" id="MobiDB-lite"/>
    </source>
</evidence>
<reference evidence="3" key="2">
    <citation type="submission" date="2022-10" db="EMBL/GenBank/DDBJ databases">
        <authorList>
            <consortium name="ENA_rothamsted_submissions"/>
            <consortium name="culmorum"/>
            <person name="King R."/>
        </authorList>
    </citation>
    <scope>NUCLEOTIDE SEQUENCE</scope>
</reference>
<accession>A0A9N9WRE7</accession>
<feature type="region of interest" description="Disordered" evidence="1">
    <location>
        <begin position="1"/>
        <end position="44"/>
    </location>
</feature>
<keyword evidence="2" id="KW-0472">Membrane</keyword>
<dbReference type="PANTHER" id="PTHR39947:SF1">
    <property type="entry name" value="IP19862P"/>
    <property type="match status" value="1"/>
</dbReference>
<gene>
    <name evidence="3" type="ORF">CHIRRI_LOCUS5832</name>
</gene>
<protein>
    <submittedName>
        <fullName evidence="3">Uncharacterized protein</fullName>
    </submittedName>
</protein>
<dbReference type="PANTHER" id="PTHR39947">
    <property type="entry name" value="IP19862P"/>
    <property type="match status" value="1"/>
</dbReference>
<keyword evidence="2" id="KW-0812">Transmembrane</keyword>
<feature type="compositionally biased region" description="Polar residues" evidence="1">
    <location>
        <begin position="434"/>
        <end position="456"/>
    </location>
</feature>
<proteinExistence type="predicted"/>
<dbReference type="EMBL" id="OU895878">
    <property type="protein sequence ID" value="CAG9802927.1"/>
    <property type="molecule type" value="Genomic_DNA"/>
</dbReference>
<name>A0A9N9WRE7_9DIPT</name>
<feature type="transmembrane region" description="Helical" evidence="2">
    <location>
        <begin position="253"/>
        <end position="278"/>
    </location>
</feature>
<feature type="compositionally biased region" description="Low complexity" evidence="1">
    <location>
        <begin position="120"/>
        <end position="141"/>
    </location>
</feature>
<sequence length="470" mass="50956">MLKHIQIPSSSSAVGTPTTATTYAQTTSTRSRPPPPLINLNRSQQPLNVSTLTTASNITSNGGPSLLQTYSNTHQTPLLTHSYPETHPKPLQNGHAPRMFTPLPTFSTNSQQHLLKSYGSNPNSNINNTSNSSTSTSSSKIIKPESNGAREALTSLGLLCLVSLLLALLSLIFLLKISPGTKHFHNPQQNLLGTSVEEYAIVFDVTLALCALSLSLNLCCLLVCAIQFLFAVKLVGATPAVGRENKYLQKSSVSRVCAIGGFFISIPIFLTGIILYTFTQFHSTPAIVTSILIGIGILFCGGAMVHNVFIWQKEKTTVYNCIKQQQHQMLQMHQQHNPQHNSSIHHTTQPSIISRQTPLNLSLNSPISTIHNPMTNSSTRDITLDQINNHSYVNGGGLAHINTTLNNTHLSLLSQAAVTPNSYFGLRTTPPTPKSQQLHNGSPNTSTTLDQSSNFRNTSVTTAHELSTLV</sequence>
<dbReference type="AlphaFoldDB" id="A0A9N9WRE7"/>
<feature type="region of interest" description="Disordered" evidence="1">
    <location>
        <begin position="114"/>
        <end position="142"/>
    </location>
</feature>
<feature type="transmembrane region" description="Helical" evidence="2">
    <location>
        <begin position="284"/>
        <end position="305"/>
    </location>
</feature>
<keyword evidence="2" id="KW-1133">Transmembrane helix</keyword>